<name>A0A0V0QMW7_PSEPJ</name>
<feature type="compositionally biased region" description="Basic and acidic residues" evidence="9">
    <location>
        <begin position="431"/>
        <end position="448"/>
    </location>
</feature>
<evidence type="ECO:0000256" key="1">
    <source>
        <dbReference type="ARBA" id="ARBA00004123"/>
    </source>
</evidence>
<dbReference type="OrthoDB" id="449560at2759"/>
<dbReference type="EMBL" id="LDAU01000127">
    <property type="protein sequence ID" value="KRX03705.1"/>
    <property type="molecule type" value="Genomic_DNA"/>
</dbReference>
<dbReference type="InterPro" id="IPR003593">
    <property type="entry name" value="AAA+_ATPase"/>
</dbReference>
<dbReference type="InterPro" id="IPR027417">
    <property type="entry name" value="P-loop_NTPase"/>
</dbReference>
<dbReference type="Proteomes" id="UP000054937">
    <property type="component" value="Unassembled WGS sequence"/>
</dbReference>
<dbReference type="Gene3D" id="1.10.8.60">
    <property type="match status" value="1"/>
</dbReference>
<evidence type="ECO:0000256" key="7">
    <source>
        <dbReference type="ARBA" id="ARBA00023306"/>
    </source>
</evidence>
<dbReference type="SMART" id="SM00382">
    <property type="entry name" value="AAA"/>
    <property type="match status" value="1"/>
</dbReference>
<dbReference type="InterPro" id="IPR053016">
    <property type="entry name" value="CTF18-RFC_complex"/>
</dbReference>
<keyword evidence="7" id="KW-0131">Cell cycle</keyword>
<dbReference type="Pfam" id="PF00004">
    <property type="entry name" value="AAA"/>
    <property type="match status" value="1"/>
</dbReference>
<evidence type="ECO:0000259" key="10">
    <source>
        <dbReference type="SMART" id="SM00382"/>
    </source>
</evidence>
<dbReference type="SUPFAM" id="SSF52540">
    <property type="entry name" value="P-loop containing nucleoside triphosphate hydrolases"/>
    <property type="match status" value="1"/>
</dbReference>
<feature type="region of interest" description="Disordered" evidence="9">
    <location>
        <begin position="360"/>
        <end position="448"/>
    </location>
</feature>
<dbReference type="GO" id="GO:0005524">
    <property type="term" value="F:ATP binding"/>
    <property type="evidence" value="ECO:0007669"/>
    <property type="project" value="UniProtKB-KW"/>
</dbReference>
<protein>
    <submittedName>
        <fullName evidence="11">p-loop containing nucleoside triphosphate hydrolase</fullName>
    </submittedName>
</protein>
<comment type="similarity">
    <text evidence="8">Belongs to the activator 1 small subunits family. CTF18 subfamily.</text>
</comment>
<feature type="compositionally biased region" description="Low complexity" evidence="9">
    <location>
        <begin position="376"/>
        <end position="392"/>
    </location>
</feature>
<gene>
    <name evidence="11" type="ORF">PPERSA_03666</name>
</gene>
<dbReference type="Gene3D" id="3.40.50.300">
    <property type="entry name" value="P-loop containing nucleotide triphosphate hydrolases"/>
    <property type="match status" value="1"/>
</dbReference>
<feature type="compositionally biased region" description="Acidic residues" evidence="9">
    <location>
        <begin position="417"/>
        <end position="430"/>
    </location>
</feature>
<keyword evidence="11" id="KW-0378">Hydrolase</keyword>
<dbReference type="InterPro" id="IPR047854">
    <property type="entry name" value="RFC_lid"/>
</dbReference>
<feature type="region of interest" description="Disordered" evidence="9">
    <location>
        <begin position="129"/>
        <end position="150"/>
    </location>
</feature>
<keyword evidence="12" id="KW-1185">Reference proteome</keyword>
<evidence type="ECO:0000313" key="12">
    <source>
        <dbReference type="Proteomes" id="UP000054937"/>
    </source>
</evidence>
<evidence type="ECO:0000256" key="5">
    <source>
        <dbReference type="ARBA" id="ARBA00023125"/>
    </source>
</evidence>
<comment type="subcellular location">
    <subcellularLocation>
        <location evidence="1">Nucleus</location>
    </subcellularLocation>
</comment>
<keyword evidence="3" id="KW-0547">Nucleotide-binding</keyword>
<comment type="caution">
    <text evidence="11">The sequence shown here is derived from an EMBL/GenBank/DDBJ whole genome shotgun (WGS) entry which is preliminary data.</text>
</comment>
<accession>A0A0V0QMW7</accession>
<dbReference type="CDD" id="cd18140">
    <property type="entry name" value="HLD_clamp_RFC"/>
    <property type="match status" value="1"/>
</dbReference>
<dbReference type="GO" id="GO:0006260">
    <property type="term" value="P:DNA replication"/>
    <property type="evidence" value="ECO:0007669"/>
    <property type="project" value="UniProtKB-KW"/>
</dbReference>
<dbReference type="GO" id="GO:0016887">
    <property type="term" value="F:ATP hydrolysis activity"/>
    <property type="evidence" value="ECO:0007669"/>
    <property type="project" value="InterPro"/>
</dbReference>
<evidence type="ECO:0000256" key="3">
    <source>
        <dbReference type="ARBA" id="ARBA00022741"/>
    </source>
</evidence>
<evidence type="ECO:0000256" key="4">
    <source>
        <dbReference type="ARBA" id="ARBA00022840"/>
    </source>
</evidence>
<feature type="domain" description="AAA+ ATPase" evidence="10">
    <location>
        <begin position="256"/>
        <end position="506"/>
    </location>
</feature>
<proteinExistence type="inferred from homology"/>
<keyword evidence="6" id="KW-0539">Nucleus</keyword>
<organism evidence="11 12">
    <name type="scientific">Pseudocohnilembus persalinus</name>
    <name type="common">Ciliate</name>
    <dbReference type="NCBI Taxonomy" id="266149"/>
    <lineage>
        <taxon>Eukaryota</taxon>
        <taxon>Sar</taxon>
        <taxon>Alveolata</taxon>
        <taxon>Ciliophora</taxon>
        <taxon>Intramacronucleata</taxon>
        <taxon>Oligohymenophorea</taxon>
        <taxon>Scuticociliatia</taxon>
        <taxon>Philasterida</taxon>
        <taxon>Pseudocohnilembidae</taxon>
        <taxon>Pseudocohnilembus</taxon>
    </lineage>
</organism>
<keyword evidence="4" id="KW-0067">ATP-binding</keyword>
<evidence type="ECO:0000256" key="6">
    <source>
        <dbReference type="ARBA" id="ARBA00023242"/>
    </source>
</evidence>
<evidence type="ECO:0000256" key="2">
    <source>
        <dbReference type="ARBA" id="ARBA00022705"/>
    </source>
</evidence>
<dbReference type="AlphaFoldDB" id="A0A0V0QMW7"/>
<sequence length="765" mass="90006">MSWYNEYDNFFSQPLENDNKFLHFIDKGDKSIQITINTNGQFPETNNEDNSRENQFKANIFDSQQNLENQNNLNIQNDIWVNKPVQESQSEDILMQNYVSYEDKLTKIPIKEMLQEYYKEKEEKIKQQENENKELKNKQESQVNKLDKDQMEVEGQLNDISFNKKQLFTDKYIPNSYYQLLSEDKQNREILTWLKAWDEIVFDHKKKKKQQINPIFLNKNTNENNNNNFNNAQGKFGQGFFKIFDLQNEQSVEWLQSNVLLLSGPPGCGKTTLSRVIAEHCGYNPIEINASDERTPEKLIEKIESMGNIGSLTKDVSGKNKPTLIIFDEADGALEQDGFGAIDALIHYIQTGQKKLNKKQLQAAKESTSNTDKKVNQNGQQNKNNQSGSGSLSKKKIEFKNKKKIKNGENKENIGNNEDEDEATLLEGDDLDQKKQKKNKEQRDDDGLRNLRKMAITFQFQKVRPEKLIQRLKEICHKEHIYLDDKMLGQIARASDYDIRSSLNALEMVKKQRLEGLTYEQILKNEQNSNKSVIQLLQDIVYHSRKSNNDIQMIKNDLTYYTFNQLLRNVSSEQLLETLFLNYLKLDPKSQVKFNQIPELLLPFLNTGLNFQINERPKFEFPLDAYKRWKRTRLTDDIIFSLLENYPNQDKPYISNRKFILEYASNVNQIIQPKIENDLTPEQTLSYKSRSVLQNNYQLVKDQKQMYNEYKEQGLENKLIFSMENNIELNKKKKKIYRDGQVTYRHQEGLSIPIKYDLKMEYFFQ</sequence>
<keyword evidence="2" id="KW-0235">DNA replication</keyword>
<dbReference type="PANTHER" id="PTHR46765">
    <property type="entry name" value="P-LOOP CONTAINING NUCLEOSIDE TRIPHOSPHATE HYDROLASES SUPERFAMILY PROTEIN"/>
    <property type="match status" value="1"/>
</dbReference>
<dbReference type="GO" id="GO:0005634">
    <property type="term" value="C:nucleus"/>
    <property type="evidence" value="ECO:0007669"/>
    <property type="project" value="UniProtKB-SubCell"/>
</dbReference>
<dbReference type="OMA" id="ICHKEHI"/>
<reference evidence="11 12" key="1">
    <citation type="journal article" date="2015" name="Sci. Rep.">
        <title>Genome of the facultative scuticociliatosis pathogen Pseudocohnilembus persalinus provides insight into its virulence through horizontal gene transfer.</title>
        <authorList>
            <person name="Xiong J."/>
            <person name="Wang G."/>
            <person name="Cheng J."/>
            <person name="Tian M."/>
            <person name="Pan X."/>
            <person name="Warren A."/>
            <person name="Jiang C."/>
            <person name="Yuan D."/>
            <person name="Miao W."/>
        </authorList>
    </citation>
    <scope>NUCLEOTIDE SEQUENCE [LARGE SCALE GENOMIC DNA]</scope>
    <source>
        <strain evidence="11">36N120E</strain>
    </source>
</reference>
<evidence type="ECO:0000256" key="9">
    <source>
        <dbReference type="SAM" id="MobiDB-lite"/>
    </source>
</evidence>
<dbReference type="GO" id="GO:0003677">
    <property type="term" value="F:DNA binding"/>
    <property type="evidence" value="ECO:0007669"/>
    <property type="project" value="UniProtKB-KW"/>
</dbReference>
<dbReference type="InterPro" id="IPR003959">
    <property type="entry name" value="ATPase_AAA_core"/>
</dbReference>
<evidence type="ECO:0000256" key="8">
    <source>
        <dbReference type="ARBA" id="ARBA00043975"/>
    </source>
</evidence>
<feature type="compositionally biased region" description="Basic and acidic residues" evidence="9">
    <location>
        <begin position="395"/>
        <end position="412"/>
    </location>
</feature>
<dbReference type="InParanoid" id="A0A0V0QMW7"/>
<dbReference type="PANTHER" id="PTHR46765:SF1">
    <property type="entry name" value="P-LOOP CONTAINING NUCLEOSIDE TRIPHOSPHATE HYDROLASES SUPERFAMILY PROTEIN"/>
    <property type="match status" value="1"/>
</dbReference>
<evidence type="ECO:0000313" key="11">
    <source>
        <dbReference type="EMBL" id="KRX03705.1"/>
    </source>
</evidence>
<keyword evidence="5" id="KW-0238">DNA-binding</keyword>